<evidence type="ECO:0000313" key="3">
    <source>
        <dbReference type="Proteomes" id="UP001225042"/>
    </source>
</evidence>
<proteinExistence type="predicted"/>
<accession>A0AAW8HJ39</accession>
<dbReference type="EMBL" id="JAVDKS010000051">
    <property type="protein sequence ID" value="MDQ2259841.1"/>
    <property type="molecule type" value="Genomic_DNA"/>
</dbReference>
<dbReference type="Gene3D" id="2.60.40.3940">
    <property type="match status" value="1"/>
</dbReference>
<organism evidence="2 3">
    <name type="scientific">Enterobacter soli</name>
    <dbReference type="NCBI Taxonomy" id="885040"/>
    <lineage>
        <taxon>Bacteria</taxon>
        <taxon>Pseudomonadati</taxon>
        <taxon>Pseudomonadota</taxon>
        <taxon>Gammaproteobacteria</taxon>
        <taxon>Enterobacterales</taxon>
        <taxon>Enterobacteriaceae</taxon>
        <taxon>Enterobacter</taxon>
    </lineage>
</organism>
<protein>
    <recommendedName>
        <fullName evidence="1">Putative tail fiber protein gp53-like C-terminal domain-containing protein</fullName>
    </recommendedName>
</protein>
<name>A0AAW8HJ39_9ENTR</name>
<dbReference type="InterPro" id="IPR054075">
    <property type="entry name" value="Gp53-like_C"/>
</dbReference>
<dbReference type="Pfam" id="PF21882">
    <property type="entry name" value="Gp53-like_C"/>
    <property type="match status" value="1"/>
</dbReference>
<reference evidence="2 3" key="1">
    <citation type="submission" date="2023-08" db="EMBL/GenBank/DDBJ databases">
        <authorList>
            <person name="Dale J."/>
        </authorList>
    </citation>
    <scope>NUCLEOTIDE SEQUENCE [LARGE SCALE GENOMIC DNA]</scope>
    <source>
        <strain evidence="2 3">2023EL-00788</strain>
    </source>
</reference>
<keyword evidence="3" id="KW-1185">Reference proteome</keyword>
<dbReference type="AlphaFoldDB" id="A0AAW8HJ39"/>
<dbReference type="Proteomes" id="UP001225042">
    <property type="component" value="Unassembled WGS sequence"/>
</dbReference>
<evidence type="ECO:0000259" key="1">
    <source>
        <dbReference type="Pfam" id="PF21882"/>
    </source>
</evidence>
<evidence type="ECO:0000313" key="2">
    <source>
        <dbReference type="EMBL" id="MDQ2259841.1"/>
    </source>
</evidence>
<gene>
    <name evidence="2" type="ORF">RBJ67_27355</name>
</gene>
<comment type="caution">
    <text evidence="2">The sequence shown here is derived from an EMBL/GenBank/DDBJ whole genome shotgun (WGS) entry which is preliminary data.</text>
</comment>
<sequence length="117" mass="12525">MGEAAKRAVGSGANQLPDMALFASSIATNGYAKLPSGLMIQWGWFGINSTNGVVGNLSITLPVAFPTNYLMVNAMFSTQDPSTRFVGFNSAQSSRSVINFTYVTPTTNSIFWIVLGY</sequence>
<feature type="domain" description="Putative tail fiber protein gp53-like C-terminal" evidence="1">
    <location>
        <begin position="33"/>
        <end position="117"/>
    </location>
</feature>